<accession>A0A896M5Y1</accession>
<evidence type="ECO:0000256" key="2">
    <source>
        <dbReference type="ARBA" id="ARBA00023043"/>
    </source>
</evidence>
<sequence length="226" mass="24955">MEDAKAMFDEAYEGKFEAIKSRIAKDKDLVIVQDANQRTMLHWASLGGHFEIVKFLVDHNSPIDAVDDVSMTPLILAATAGRAEVVRYLLSQGAHVNAKNDQGHSPLQRACSKGWKEIVELLLKNDADVNIADIRGARPLHRAASLGLMPIVEILLRTKGIEVNVTDVYGNTPLHLSCEESRSEVALLLVKHGANVGYMNKESKTPLDLADQLLRDQIKKLKERGA</sequence>
<dbReference type="InterPro" id="IPR002110">
    <property type="entry name" value="Ankyrin_rpt"/>
</dbReference>
<dbReference type="PANTHER" id="PTHR24171:SF9">
    <property type="entry name" value="ANKYRIN REPEAT DOMAIN-CONTAINING PROTEIN 39"/>
    <property type="match status" value="1"/>
</dbReference>
<dbReference type="GO" id="GO:0031436">
    <property type="term" value="C:BRCA1-BARD1 complex"/>
    <property type="evidence" value="ECO:0007669"/>
    <property type="project" value="TreeGrafter"/>
</dbReference>
<keyword evidence="1" id="KW-0677">Repeat</keyword>
<keyword evidence="4" id="KW-0647">Proteasome</keyword>
<feature type="repeat" description="ANK" evidence="3">
    <location>
        <begin position="36"/>
        <end position="68"/>
    </location>
</feature>
<dbReference type="Gene3D" id="1.25.40.20">
    <property type="entry name" value="Ankyrin repeat-containing domain"/>
    <property type="match status" value="1"/>
</dbReference>
<dbReference type="OrthoDB" id="1577640at2759"/>
<dbReference type="GO" id="GO:0070531">
    <property type="term" value="C:BRCA1-A complex"/>
    <property type="evidence" value="ECO:0007669"/>
    <property type="project" value="TreeGrafter"/>
</dbReference>
<feature type="repeat" description="ANK" evidence="3">
    <location>
        <begin position="69"/>
        <end position="101"/>
    </location>
</feature>
<reference evidence="4" key="1">
    <citation type="submission" date="2020-07" db="EMBL/GenBank/DDBJ databases">
        <authorList>
            <person name="Wang W."/>
            <person name="Bao Y.Y."/>
        </authorList>
    </citation>
    <scope>NUCLEOTIDE SEQUENCE</scope>
</reference>
<dbReference type="PRINTS" id="PR01415">
    <property type="entry name" value="ANKYRIN"/>
</dbReference>
<feature type="repeat" description="ANK" evidence="3">
    <location>
        <begin position="169"/>
        <end position="201"/>
    </location>
</feature>
<dbReference type="GO" id="GO:0000502">
    <property type="term" value="C:proteasome complex"/>
    <property type="evidence" value="ECO:0007669"/>
    <property type="project" value="UniProtKB-KW"/>
</dbReference>
<dbReference type="PANTHER" id="PTHR24171">
    <property type="entry name" value="ANKYRIN REPEAT DOMAIN-CONTAINING PROTEIN 39-RELATED"/>
    <property type="match status" value="1"/>
</dbReference>
<organism evidence="4">
    <name type="scientific">Nilaparvata lugens</name>
    <name type="common">Brown planthopper</name>
    <dbReference type="NCBI Taxonomy" id="108931"/>
    <lineage>
        <taxon>Eukaryota</taxon>
        <taxon>Metazoa</taxon>
        <taxon>Ecdysozoa</taxon>
        <taxon>Arthropoda</taxon>
        <taxon>Hexapoda</taxon>
        <taxon>Insecta</taxon>
        <taxon>Pterygota</taxon>
        <taxon>Neoptera</taxon>
        <taxon>Paraneoptera</taxon>
        <taxon>Hemiptera</taxon>
        <taxon>Auchenorrhyncha</taxon>
        <taxon>Fulgoroidea</taxon>
        <taxon>Delphacidae</taxon>
        <taxon>Delphacinae</taxon>
        <taxon>Nilaparvata</taxon>
    </lineage>
</organism>
<dbReference type="PROSITE" id="PS50088">
    <property type="entry name" value="ANK_REPEAT"/>
    <property type="match status" value="5"/>
</dbReference>
<protein>
    <submittedName>
        <fullName evidence="4">26S proteasome regulatory particle assembly chaperone 1</fullName>
    </submittedName>
</protein>
<feature type="repeat" description="ANK" evidence="3">
    <location>
        <begin position="135"/>
        <end position="168"/>
    </location>
</feature>
<dbReference type="PROSITE" id="PS50297">
    <property type="entry name" value="ANK_REP_REGION"/>
    <property type="match status" value="4"/>
</dbReference>
<evidence type="ECO:0000256" key="3">
    <source>
        <dbReference type="PROSITE-ProRule" id="PRU00023"/>
    </source>
</evidence>
<dbReference type="InterPro" id="IPR036770">
    <property type="entry name" value="Ankyrin_rpt-contain_sf"/>
</dbReference>
<feature type="repeat" description="ANK" evidence="3">
    <location>
        <begin position="102"/>
        <end position="134"/>
    </location>
</feature>
<name>A0A896M5Y1_NILLU</name>
<proteinExistence type="evidence at transcript level"/>
<dbReference type="SMART" id="SM00248">
    <property type="entry name" value="ANK"/>
    <property type="match status" value="5"/>
</dbReference>
<dbReference type="Pfam" id="PF12796">
    <property type="entry name" value="Ank_2"/>
    <property type="match status" value="1"/>
</dbReference>
<evidence type="ECO:0000313" key="4">
    <source>
        <dbReference type="EMBL" id="QSC88215.1"/>
    </source>
</evidence>
<keyword evidence="2 3" id="KW-0040">ANK repeat</keyword>
<dbReference type="EMBL" id="MT755983">
    <property type="protein sequence ID" value="QSC88215.1"/>
    <property type="molecule type" value="mRNA"/>
</dbReference>
<evidence type="ECO:0000256" key="1">
    <source>
        <dbReference type="ARBA" id="ARBA00022737"/>
    </source>
</evidence>
<dbReference type="SUPFAM" id="SSF48403">
    <property type="entry name" value="Ankyrin repeat"/>
    <property type="match status" value="1"/>
</dbReference>
<dbReference type="AlphaFoldDB" id="A0A896M5Y1"/>
<dbReference type="GO" id="GO:0004842">
    <property type="term" value="F:ubiquitin-protein transferase activity"/>
    <property type="evidence" value="ECO:0007669"/>
    <property type="project" value="TreeGrafter"/>
</dbReference>
<dbReference type="Pfam" id="PF13857">
    <property type="entry name" value="Ank_5"/>
    <property type="match status" value="1"/>
</dbReference>
<dbReference type="GO" id="GO:0085020">
    <property type="term" value="P:protein K6-linked ubiquitination"/>
    <property type="evidence" value="ECO:0007669"/>
    <property type="project" value="TreeGrafter"/>
</dbReference>